<accession>A0A1Q9GEU9</accession>
<sequence>MTLTELIIACGGNENLLRALRVEEQVILELANPALRSSAAAELPFNTQLSQLSWQPEHPLDTHEWQQLGQWIEANQRKQLLSVQELTTSIYRPSWHIAPPQGLLNDPNGFIYHQGEYHLFYQLYPFACDHKDKYWAHVTSTDLLNWTTQRIALCPSDWFDSHGVFSGHAVSNGDELMLFYTGNVRIGEQRDRITTQCLATSNDGLHFTKHGPVVDTLPPSVTPHCRDPKIVQHGDHWLMLLGAQHQTVDHQLQGRLAIYRSDDLYHWSYQGLYGDELGQFGYMWECPDLFELNGQLAGIICPQGIKSSSEHYKVPHHNGYIKASLDQDGHLTLGDFTTLDYGFDFYAPQTAETPDGRRLLIGWMGLPDETDQPSCQDGWLHQLTCLRELSWEDGKMFQRPARELQALRGAKKQYNFTEASVNQAIPLDTKSYELRTTMTWPETGQNTIRLMDNGEQYCDIILDSDSQRILLDRSHTHSTDGEQIREITWNTGEDVELQVLADHSSLEIFINNGEYAMTARVFTPEDATCLQLISDRPQLWQDVTLWPLG</sequence>
<dbReference type="InterPro" id="IPR023296">
    <property type="entry name" value="Glyco_hydro_beta-prop_sf"/>
</dbReference>
<dbReference type="STRING" id="1903952.BIT28_07025"/>
<proteinExistence type="inferred from homology"/>
<dbReference type="UniPathway" id="UPA00238"/>
<dbReference type="EMBL" id="MJIL01000090">
    <property type="protein sequence ID" value="OLQ72928.1"/>
    <property type="molecule type" value="Genomic_DNA"/>
</dbReference>
<dbReference type="AlphaFoldDB" id="A0A1Q9GEU9"/>
<evidence type="ECO:0000256" key="3">
    <source>
        <dbReference type="ARBA" id="ARBA00023295"/>
    </source>
</evidence>
<keyword evidence="5" id="KW-0119">Carbohydrate metabolism</keyword>
<dbReference type="SMART" id="SM00640">
    <property type="entry name" value="Glyco_32"/>
    <property type="match status" value="1"/>
</dbReference>
<comment type="function">
    <text evidence="5">Enables the bacterium to metabolize sucrose as a sole carbon source.</text>
</comment>
<keyword evidence="5" id="KW-0963">Cytoplasm</keyword>
<evidence type="ECO:0000313" key="8">
    <source>
        <dbReference type="EMBL" id="OLQ72928.1"/>
    </source>
</evidence>
<dbReference type="OrthoDB" id="9801455at2"/>
<dbReference type="SUPFAM" id="SSF49899">
    <property type="entry name" value="Concanavalin A-like lectins/glucanases"/>
    <property type="match status" value="1"/>
</dbReference>
<evidence type="ECO:0000256" key="4">
    <source>
        <dbReference type="RuleBase" id="RU362110"/>
    </source>
</evidence>
<dbReference type="NCBIfam" id="TIGR01322">
    <property type="entry name" value="scrB_fam"/>
    <property type="match status" value="1"/>
</dbReference>
<dbReference type="InterPro" id="IPR051214">
    <property type="entry name" value="GH32_Enzymes"/>
</dbReference>
<name>A0A1Q9GEU9_9GAMM</name>
<organism evidence="8 9">
    <name type="scientific">Photobacterium proteolyticum</name>
    <dbReference type="NCBI Taxonomy" id="1903952"/>
    <lineage>
        <taxon>Bacteria</taxon>
        <taxon>Pseudomonadati</taxon>
        <taxon>Pseudomonadota</taxon>
        <taxon>Gammaproteobacteria</taxon>
        <taxon>Vibrionales</taxon>
        <taxon>Vibrionaceae</taxon>
        <taxon>Photobacterium</taxon>
    </lineage>
</organism>
<dbReference type="GO" id="GO:0004564">
    <property type="term" value="F:beta-fructofuranosidase activity"/>
    <property type="evidence" value="ECO:0007669"/>
    <property type="project" value="UniProtKB-EC"/>
</dbReference>
<dbReference type="GO" id="GO:0005985">
    <property type="term" value="P:sucrose metabolic process"/>
    <property type="evidence" value="ECO:0007669"/>
    <property type="project" value="UniProtKB-UniPathway"/>
</dbReference>
<comment type="pathway">
    <text evidence="5">Glycan biosynthesis; sucrose metabolism.</text>
</comment>
<comment type="caution">
    <text evidence="8">The sequence shown here is derived from an EMBL/GenBank/DDBJ whole genome shotgun (WGS) entry which is preliminary data.</text>
</comment>
<evidence type="ECO:0000256" key="1">
    <source>
        <dbReference type="ARBA" id="ARBA00009902"/>
    </source>
</evidence>
<dbReference type="PANTHER" id="PTHR43101">
    <property type="entry name" value="BETA-FRUCTOSIDASE"/>
    <property type="match status" value="1"/>
</dbReference>
<evidence type="ECO:0000256" key="5">
    <source>
        <dbReference type="RuleBase" id="RU365015"/>
    </source>
</evidence>
<protein>
    <recommendedName>
        <fullName evidence="4">Sucrose-6-phosphate hydrolase</fullName>
        <ecNumber evidence="4">3.2.1.26</ecNumber>
    </recommendedName>
    <alternativeName>
        <fullName evidence="5">Invertase</fullName>
    </alternativeName>
</protein>
<dbReference type="InterPro" id="IPR006232">
    <property type="entry name" value="Suc6P_hydrolase"/>
</dbReference>
<feature type="domain" description="Glycosyl hydrolase family 32 C-terminal" evidence="7">
    <location>
        <begin position="403"/>
        <end position="546"/>
    </location>
</feature>
<dbReference type="Proteomes" id="UP000186905">
    <property type="component" value="Unassembled WGS sequence"/>
</dbReference>
<evidence type="ECO:0000313" key="9">
    <source>
        <dbReference type="Proteomes" id="UP000186905"/>
    </source>
</evidence>
<comment type="subcellular location">
    <subcellularLocation>
        <location evidence="5">Cytoplasm</location>
    </subcellularLocation>
</comment>
<dbReference type="Pfam" id="PF00251">
    <property type="entry name" value="Glyco_hydro_32N"/>
    <property type="match status" value="1"/>
</dbReference>
<keyword evidence="3 4" id="KW-0326">Glycosidase</keyword>
<evidence type="ECO:0000259" key="7">
    <source>
        <dbReference type="Pfam" id="PF08244"/>
    </source>
</evidence>
<evidence type="ECO:0000256" key="2">
    <source>
        <dbReference type="ARBA" id="ARBA00022801"/>
    </source>
</evidence>
<gene>
    <name evidence="8" type="ORF">BIT28_07025</name>
</gene>
<dbReference type="CDD" id="cd18623">
    <property type="entry name" value="GH32_ScrB-like"/>
    <property type="match status" value="1"/>
</dbReference>
<dbReference type="PANTHER" id="PTHR43101:SF1">
    <property type="entry name" value="BETA-FRUCTOSIDASE"/>
    <property type="match status" value="1"/>
</dbReference>
<dbReference type="Gene3D" id="2.60.120.560">
    <property type="entry name" value="Exo-inulinase, domain 1"/>
    <property type="match status" value="1"/>
</dbReference>
<dbReference type="EC" id="3.2.1.26" evidence="4"/>
<dbReference type="GO" id="GO:0005737">
    <property type="term" value="C:cytoplasm"/>
    <property type="evidence" value="ECO:0007669"/>
    <property type="project" value="UniProtKB-SubCell"/>
</dbReference>
<keyword evidence="9" id="KW-1185">Reference proteome</keyword>
<dbReference type="SUPFAM" id="SSF75005">
    <property type="entry name" value="Arabinanase/levansucrase/invertase"/>
    <property type="match status" value="1"/>
</dbReference>
<reference evidence="8 9" key="1">
    <citation type="submission" date="2016-09" db="EMBL/GenBank/DDBJ databases">
        <title>Photobacterium proteolyticum sp. nov. a protease producing bacterium isolated from ocean sediments of Laizhou Bay.</title>
        <authorList>
            <person name="Li Y."/>
        </authorList>
    </citation>
    <scope>NUCLEOTIDE SEQUENCE [LARGE SCALE GENOMIC DNA]</scope>
    <source>
        <strain evidence="8 9">13-12</strain>
    </source>
</reference>
<dbReference type="InterPro" id="IPR018053">
    <property type="entry name" value="Glyco_hydro_32_AS"/>
</dbReference>
<evidence type="ECO:0000259" key="6">
    <source>
        <dbReference type="Pfam" id="PF00251"/>
    </source>
</evidence>
<keyword evidence="2 4" id="KW-0378">Hydrolase</keyword>
<dbReference type="InterPro" id="IPR013320">
    <property type="entry name" value="ConA-like_dom_sf"/>
</dbReference>
<comment type="catalytic activity">
    <reaction evidence="4">
        <text>Hydrolysis of terminal non-reducing beta-D-fructofuranoside residues in beta-D-fructofuranosides.</text>
        <dbReference type="EC" id="3.2.1.26"/>
    </reaction>
</comment>
<dbReference type="PROSITE" id="PS00609">
    <property type="entry name" value="GLYCOSYL_HYDROL_F32"/>
    <property type="match status" value="1"/>
</dbReference>
<dbReference type="Pfam" id="PF08244">
    <property type="entry name" value="Glyco_hydro_32C"/>
    <property type="match status" value="1"/>
</dbReference>
<dbReference type="InterPro" id="IPR013189">
    <property type="entry name" value="Glyco_hydro_32_C"/>
</dbReference>
<dbReference type="Gene3D" id="2.115.10.20">
    <property type="entry name" value="Glycosyl hydrolase domain, family 43"/>
    <property type="match status" value="1"/>
</dbReference>
<dbReference type="RefSeq" id="WP_075766945.1">
    <property type="nucleotide sequence ID" value="NZ_MJIL01000090.1"/>
</dbReference>
<dbReference type="InterPro" id="IPR013148">
    <property type="entry name" value="Glyco_hydro_32_N"/>
</dbReference>
<dbReference type="InterPro" id="IPR001362">
    <property type="entry name" value="Glyco_hydro_32"/>
</dbReference>
<feature type="domain" description="Glycosyl hydrolase family 32 N-terminal" evidence="6">
    <location>
        <begin position="96"/>
        <end position="400"/>
    </location>
</feature>
<comment type="similarity">
    <text evidence="1 4">Belongs to the glycosyl hydrolase 32 family.</text>
</comment>